<dbReference type="PANTHER" id="PTHR39380">
    <property type="entry name" value="FIP (FUNGUS-INDUCED PROTEIN) RELATED-RELATED-RELATED"/>
    <property type="match status" value="1"/>
</dbReference>
<dbReference type="Pfam" id="PF10917">
    <property type="entry name" value="Fungus-induced"/>
    <property type="match status" value="1"/>
</dbReference>
<keyword evidence="3" id="KW-1185">Reference proteome</keyword>
<dbReference type="PANTHER" id="PTHR39380:SF1">
    <property type="entry name" value="FIP (FUNGUS-INDUCED PROTEIN) RELATED-RELATED"/>
    <property type="match status" value="1"/>
</dbReference>
<feature type="chain" id="PRO_5035796308" evidence="1">
    <location>
        <begin position="20"/>
        <end position="109"/>
    </location>
</feature>
<reference evidence="3" key="1">
    <citation type="submission" date="2010-08" db="EMBL/GenBank/DDBJ databases">
        <authorList>
            <consortium name="Caenorhabditis japonica Sequencing Consortium"/>
            <person name="Wilson R.K."/>
        </authorList>
    </citation>
    <scope>NUCLEOTIDE SEQUENCE [LARGE SCALE GENOMIC DNA]</scope>
    <source>
        <strain evidence="3">DF5081</strain>
    </source>
</reference>
<dbReference type="AlphaFoldDB" id="A0A8R1I7C5"/>
<dbReference type="Proteomes" id="UP000005237">
    <property type="component" value="Unassembled WGS sequence"/>
</dbReference>
<evidence type="ECO:0000313" key="2">
    <source>
        <dbReference type="EnsemblMetazoa" id="CJA23460b.1"/>
    </source>
</evidence>
<dbReference type="InterPro" id="IPR024415">
    <property type="entry name" value="Fungus-induced"/>
</dbReference>
<dbReference type="EnsemblMetazoa" id="CJA23460b.1">
    <property type="protein sequence ID" value="CJA23460b.1"/>
    <property type="gene ID" value="WBGene00179032"/>
</dbReference>
<evidence type="ECO:0000256" key="1">
    <source>
        <dbReference type="SAM" id="SignalP"/>
    </source>
</evidence>
<reference evidence="2" key="2">
    <citation type="submission" date="2022-06" db="UniProtKB">
        <authorList>
            <consortium name="EnsemblMetazoa"/>
        </authorList>
    </citation>
    <scope>IDENTIFICATION</scope>
    <source>
        <strain evidence="2">DF5081</strain>
    </source>
</reference>
<evidence type="ECO:0000313" key="3">
    <source>
        <dbReference type="Proteomes" id="UP000005237"/>
    </source>
</evidence>
<sequence>MNVYSVFVFAILAISSVSSIGVIKSGGKKCNNGYGGGNIIIGAEKPQKAIHRKFAENGLDGLLTCSSEIYWLAGPQLPTNIGVIKGGKGKCRHGYGGGNIIIGADKPQK</sequence>
<protein>
    <submittedName>
        <fullName evidence="2">Uncharacterized protein</fullName>
    </submittedName>
</protein>
<accession>A0A8R1I7C5</accession>
<proteinExistence type="predicted"/>
<keyword evidence="1" id="KW-0732">Signal</keyword>
<feature type="signal peptide" evidence="1">
    <location>
        <begin position="1"/>
        <end position="19"/>
    </location>
</feature>
<dbReference type="InterPro" id="IPR052889">
    <property type="entry name" value="Celegans_Fungus-Induced_Rsp"/>
</dbReference>
<name>A0A8R1I7C5_CAEJA</name>
<organism evidence="2 3">
    <name type="scientific">Caenorhabditis japonica</name>
    <dbReference type="NCBI Taxonomy" id="281687"/>
    <lineage>
        <taxon>Eukaryota</taxon>
        <taxon>Metazoa</taxon>
        <taxon>Ecdysozoa</taxon>
        <taxon>Nematoda</taxon>
        <taxon>Chromadorea</taxon>
        <taxon>Rhabditida</taxon>
        <taxon>Rhabditina</taxon>
        <taxon>Rhabditomorpha</taxon>
        <taxon>Rhabditoidea</taxon>
        <taxon>Rhabditidae</taxon>
        <taxon>Peloderinae</taxon>
        <taxon>Caenorhabditis</taxon>
    </lineage>
</organism>